<evidence type="ECO:0000256" key="1">
    <source>
        <dbReference type="ARBA" id="ARBA00022741"/>
    </source>
</evidence>
<dbReference type="PANTHER" id="PTHR30448">
    <property type="entry name" value="RNASE ADAPTER PROTEIN RAPZ"/>
    <property type="match status" value="1"/>
</dbReference>
<evidence type="ECO:0000313" key="8">
    <source>
        <dbReference type="Proteomes" id="UP000683585"/>
    </source>
</evidence>
<dbReference type="HAMAP" id="MF_00636">
    <property type="entry name" value="RapZ_like"/>
    <property type="match status" value="1"/>
</dbReference>
<comment type="subunit">
    <text evidence="4">Homotrimer.</text>
</comment>
<gene>
    <name evidence="4" type="primary">rapZ</name>
    <name evidence="7" type="ORF">PROFFT_A_04800</name>
</gene>
<organism evidence="7 8">
    <name type="scientific">Candidatus Profftia tarda</name>
    <dbReference type="NCBI Taxonomy" id="1177216"/>
    <lineage>
        <taxon>Bacteria</taxon>
        <taxon>Pseudomonadati</taxon>
        <taxon>Pseudomonadota</taxon>
        <taxon>Gammaproteobacteria</taxon>
        <taxon>Enterobacterales</taxon>
        <taxon>Enterobacteriaceae</taxon>
        <taxon>Candidatus Profftia</taxon>
    </lineage>
</organism>
<evidence type="ECO:0000313" key="7">
    <source>
        <dbReference type="EMBL" id="CAD6511404.1"/>
    </source>
</evidence>
<evidence type="ECO:0000256" key="3">
    <source>
        <dbReference type="ARBA" id="ARBA00023134"/>
    </source>
</evidence>
<feature type="region of interest" description="RNA-binding" evidence="4">
    <location>
        <begin position="269"/>
        <end position="286"/>
    </location>
</feature>
<dbReference type="InterPro" id="IPR053930">
    <property type="entry name" value="RapZ-like_N"/>
</dbReference>
<dbReference type="AlphaFoldDB" id="A0A8E4EYJ8"/>
<dbReference type="Pfam" id="PF03668">
    <property type="entry name" value="RapZ-like_N"/>
    <property type="match status" value="1"/>
</dbReference>
<proteinExistence type="inferred from homology"/>
<protein>
    <recommendedName>
        <fullName evidence="4">RNase adapter protein RapZ</fullName>
    </recommendedName>
</protein>
<keyword evidence="2 4" id="KW-0067">ATP-binding</keyword>
<accession>A0A8E4EYJ8</accession>
<dbReference type="InterPro" id="IPR027417">
    <property type="entry name" value="P-loop_NTPase"/>
</dbReference>
<comment type="similarity">
    <text evidence="4">Belongs to the RapZ-like family. RapZ subfamily.</text>
</comment>
<evidence type="ECO:0000256" key="4">
    <source>
        <dbReference type="HAMAP-Rule" id="MF_00636"/>
    </source>
</evidence>
<feature type="binding site" evidence="4">
    <location>
        <begin position="11"/>
        <end position="18"/>
    </location>
    <ligand>
        <name>ATP</name>
        <dbReference type="ChEBI" id="CHEBI:30616"/>
    </ligand>
</feature>
<dbReference type="EMBL" id="LR890047">
    <property type="protein sequence ID" value="CAD6511404.1"/>
    <property type="molecule type" value="Genomic_DNA"/>
</dbReference>
<keyword evidence="1 4" id="KW-0547">Nucleotide-binding</keyword>
<feature type="domain" description="RapZ-like N-terminal" evidence="5">
    <location>
        <begin position="4"/>
        <end position="158"/>
    </location>
</feature>
<dbReference type="SUPFAM" id="SSF52540">
    <property type="entry name" value="P-loop containing nucleoside triphosphate hydrolases"/>
    <property type="match status" value="1"/>
</dbReference>
<comment type="function">
    <text evidence="4">Modulates the synthesis of GlmS, by affecting the processing and stability of the regulatory small RNA GlmZ. When glucosamine-6-phosphate (GlcN6P) concentrations are high in the cell, RapZ binds GlmZ and targets it to cleavage by RNase E. Consequently, GlmZ is inactivated and unable to activate GlmS synthesis. Under low GlcN6P concentrations, RapZ is sequestered and inactivated by an other regulatory small RNA, GlmY, preventing GlmZ degradation and leading to synthesis of GlmS.</text>
</comment>
<dbReference type="PANTHER" id="PTHR30448:SF0">
    <property type="entry name" value="RNASE ADAPTER PROTEIN RAPZ"/>
    <property type="match status" value="1"/>
</dbReference>
<keyword evidence="4" id="KW-0694">RNA-binding</keyword>
<name>A0A8E4EYJ8_9ENTR</name>
<dbReference type="GO" id="GO:0003723">
    <property type="term" value="F:RNA binding"/>
    <property type="evidence" value="ECO:0007669"/>
    <property type="project" value="UniProtKB-KW"/>
</dbReference>
<reference evidence="7" key="1">
    <citation type="submission" date="2020-10" db="EMBL/GenBank/DDBJ databases">
        <authorList>
            <person name="Szabo G."/>
        </authorList>
    </citation>
    <scope>NUCLEOTIDE SEQUENCE</scope>
    <source>
        <strain evidence="7">PROFFT</strain>
    </source>
</reference>
<dbReference type="Pfam" id="PF22740">
    <property type="entry name" value="PapZ_C"/>
    <property type="match status" value="1"/>
</dbReference>
<sequence>MANMVLIIVSGRSGSGKSVALRALEDTGFYCVDNLPIELLSNLAHSLTDRGALAAISLDVRNMPESPDALELAICNLPNGCFLQLLFLDATRNTIIRRYSYTRRLHPLSIHNLSLENAIDEENYLLEPLRARADLIIDTSAMSVHELGEVLRIRFLGRRERELTIVFESFGFKHGIPIDADYVFDVRFLPNPHWNTSLRSMTGLDQPVSAFLRLYAEVDDFIYQTRGYLEHWLPMLETNNRSYLTVAIGCTGGKHRSVYVVEQLAEYFRSLGKNVQSRHRTLETFQ</sequence>
<feature type="binding site" evidence="4">
    <location>
        <begin position="59"/>
        <end position="62"/>
    </location>
    <ligand>
        <name>GTP</name>
        <dbReference type="ChEBI" id="CHEBI:37565"/>
    </ligand>
</feature>
<dbReference type="KEGG" id="ptf:PROFFT_A_04800"/>
<feature type="domain" description="RapZ C-terminal" evidence="6">
    <location>
        <begin position="164"/>
        <end position="282"/>
    </location>
</feature>
<evidence type="ECO:0000259" key="5">
    <source>
        <dbReference type="Pfam" id="PF03668"/>
    </source>
</evidence>
<dbReference type="PIRSF" id="PIRSF005052">
    <property type="entry name" value="P-loopkin"/>
    <property type="match status" value="1"/>
</dbReference>
<evidence type="ECO:0000259" key="6">
    <source>
        <dbReference type="Pfam" id="PF22740"/>
    </source>
</evidence>
<dbReference type="GO" id="GO:0005525">
    <property type="term" value="F:GTP binding"/>
    <property type="evidence" value="ECO:0007669"/>
    <property type="project" value="UniProtKB-UniRule"/>
</dbReference>
<keyword evidence="3 4" id="KW-0342">GTP-binding</keyword>
<dbReference type="NCBIfam" id="NF003828">
    <property type="entry name" value="PRK05416.1"/>
    <property type="match status" value="1"/>
</dbReference>
<dbReference type="Proteomes" id="UP000683585">
    <property type="component" value="Chromosome"/>
</dbReference>
<dbReference type="InterPro" id="IPR005337">
    <property type="entry name" value="RapZ-like"/>
</dbReference>
<evidence type="ECO:0000256" key="2">
    <source>
        <dbReference type="ARBA" id="ARBA00022840"/>
    </source>
</evidence>
<dbReference type="GO" id="GO:0005524">
    <property type="term" value="F:ATP binding"/>
    <property type="evidence" value="ECO:0007669"/>
    <property type="project" value="UniProtKB-UniRule"/>
</dbReference>
<keyword evidence="8" id="KW-1185">Reference proteome</keyword>
<dbReference type="InterPro" id="IPR053931">
    <property type="entry name" value="RapZ_C"/>
</dbReference>